<dbReference type="EMBL" id="BAABIA010000015">
    <property type="protein sequence ID" value="GAA5149754.1"/>
    <property type="molecule type" value="Genomic_DNA"/>
</dbReference>
<gene>
    <name evidence="1" type="ORF">GCM10023213_47880</name>
</gene>
<name>A0ABP9PRI2_9BACT</name>
<proteinExistence type="predicted"/>
<dbReference type="Pfam" id="PF06578">
    <property type="entry name" value="YscK"/>
    <property type="match status" value="1"/>
</dbReference>
<protein>
    <submittedName>
        <fullName evidence="1">Uncharacterized protein</fullName>
    </submittedName>
</protein>
<comment type="caution">
    <text evidence="1">The sequence shown here is derived from an EMBL/GenBank/DDBJ whole genome shotgun (WGS) entry which is preliminary data.</text>
</comment>
<evidence type="ECO:0000313" key="1">
    <source>
        <dbReference type="EMBL" id="GAA5149754.1"/>
    </source>
</evidence>
<organism evidence="1 2">
    <name type="scientific">Prosthecobacter algae</name>
    <dbReference type="NCBI Taxonomy" id="1144682"/>
    <lineage>
        <taxon>Bacteria</taxon>
        <taxon>Pseudomonadati</taxon>
        <taxon>Verrucomicrobiota</taxon>
        <taxon>Verrucomicrobiia</taxon>
        <taxon>Verrucomicrobiales</taxon>
        <taxon>Verrucomicrobiaceae</taxon>
        <taxon>Prosthecobacter</taxon>
    </lineage>
</organism>
<evidence type="ECO:0000313" key="2">
    <source>
        <dbReference type="Proteomes" id="UP001499852"/>
    </source>
</evidence>
<dbReference type="InterPro" id="IPR009510">
    <property type="entry name" value="T3SS_K"/>
</dbReference>
<keyword evidence="2" id="KW-1185">Reference proteome</keyword>
<dbReference type="Proteomes" id="UP001499852">
    <property type="component" value="Unassembled WGS sequence"/>
</dbReference>
<dbReference type="RefSeq" id="WP_345738954.1">
    <property type="nucleotide sequence ID" value="NZ_BAABIA010000015.1"/>
</dbReference>
<reference evidence="2" key="1">
    <citation type="journal article" date="2019" name="Int. J. Syst. Evol. Microbiol.">
        <title>The Global Catalogue of Microorganisms (GCM) 10K type strain sequencing project: providing services to taxonomists for standard genome sequencing and annotation.</title>
        <authorList>
            <consortium name="The Broad Institute Genomics Platform"/>
            <consortium name="The Broad Institute Genome Sequencing Center for Infectious Disease"/>
            <person name="Wu L."/>
            <person name="Ma J."/>
        </authorList>
    </citation>
    <scope>NUCLEOTIDE SEQUENCE [LARGE SCALE GENOMIC DNA]</scope>
    <source>
        <strain evidence="2">JCM 18053</strain>
    </source>
</reference>
<sequence>MSTHGGWYASQAKTNPDLFRVIFDFNYRPQFWLHPEVIARFPEAAVIRVLATGSHGHHHLASWLTRALHLNACDPFLDFQEPRLRIALLSPETLTRLARYIGAALCWPRITSVIGRQQIQEIKASIGEDAHAFALRRARLIVPENEAILPDSETSLIDHVMDIGWNVLASSCSHESDAVCERLALKFPLQIAEKVTWRVPPELRDRAWNRVRQISREVLTAGESKCFA</sequence>
<accession>A0ABP9PRI2</accession>